<dbReference type="PANTHER" id="PTHR43570:SF16">
    <property type="entry name" value="ALDEHYDE DEHYDROGENASE TYPE III, ISOFORM Q"/>
    <property type="match status" value="1"/>
</dbReference>
<dbReference type="Proteomes" id="UP001295794">
    <property type="component" value="Unassembled WGS sequence"/>
</dbReference>
<evidence type="ECO:0000313" key="5">
    <source>
        <dbReference type="EMBL" id="CAK5265248.1"/>
    </source>
</evidence>
<evidence type="ECO:0000259" key="4">
    <source>
        <dbReference type="Pfam" id="PF00171"/>
    </source>
</evidence>
<dbReference type="FunFam" id="3.40.309.10:FF:000003">
    <property type="entry name" value="Aldehyde dehydrogenase"/>
    <property type="match status" value="1"/>
</dbReference>
<dbReference type="SUPFAM" id="SSF53720">
    <property type="entry name" value="ALDH-like"/>
    <property type="match status" value="1"/>
</dbReference>
<dbReference type="InterPro" id="IPR016161">
    <property type="entry name" value="Ald_DH/histidinol_DH"/>
</dbReference>
<dbReference type="GO" id="GO:0006081">
    <property type="term" value="P:aldehyde metabolic process"/>
    <property type="evidence" value="ECO:0007669"/>
    <property type="project" value="InterPro"/>
</dbReference>
<accession>A0AAD2GZD9</accession>
<comment type="similarity">
    <text evidence="1 3">Belongs to the aldehyde dehydrogenase family.</text>
</comment>
<dbReference type="PIRSF" id="PIRSF036492">
    <property type="entry name" value="ALDH"/>
    <property type="match status" value="1"/>
</dbReference>
<dbReference type="Gene3D" id="3.40.605.10">
    <property type="entry name" value="Aldehyde Dehydrogenase, Chain A, domain 1"/>
    <property type="match status" value="1"/>
</dbReference>
<dbReference type="InterPro" id="IPR016162">
    <property type="entry name" value="Ald_DH_N"/>
</dbReference>
<gene>
    <name evidence="5" type="ORF">MYCIT1_LOCUS6064</name>
</gene>
<comment type="caution">
    <text evidence="5">The sequence shown here is derived from an EMBL/GenBank/DDBJ whole genome shotgun (WGS) entry which is preliminary data.</text>
</comment>
<organism evidence="5 6">
    <name type="scientific">Mycena citricolor</name>
    <dbReference type="NCBI Taxonomy" id="2018698"/>
    <lineage>
        <taxon>Eukaryota</taxon>
        <taxon>Fungi</taxon>
        <taxon>Dikarya</taxon>
        <taxon>Basidiomycota</taxon>
        <taxon>Agaricomycotina</taxon>
        <taxon>Agaricomycetes</taxon>
        <taxon>Agaricomycetidae</taxon>
        <taxon>Agaricales</taxon>
        <taxon>Marasmiineae</taxon>
        <taxon>Mycenaceae</taxon>
        <taxon>Mycena</taxon>
    </lineage>
</organism>
<dbReference type="PANTHER" id="PTHR43570">
    <property type="entry name" value="ALDEHYDE DEHYDROGENASE"/>
    <property type="match status" value="1"/>
</dbReference>
<proteinExistence type="inferred from homology"/>
<dbReference type="InterPro" id="IPR016160">
    <property type="entry name" value="Ald_DH_CS_CYS"/>
</dbReference>
<dbReference type="EMBL" id="CAVNYO010000082">
    <property type="protein sequence ID" value="CAK5265248.1"/>
    <property type="molecule type" value="Genomic_DNA"/>
</dbReference>
<sequence>MADLSYTPLDQIDQIHADANAAFRTGKTKSIAYRKYLLLQLAYLVKDNEKAIVDALGKDLGRHSMETYILEINTSLAEIMEAHDNVESWAKPEKPPMTFNFVFMNPRVLKQPKGAVLIISPFNFPLWLLISPLAGALAAGNTVVFKPSEAAPHFASLMTELFPKYIEPAVVSVVNGAIPETSKLLALPWGHILYTDVELPGADVKHKQLGGKSPVFIDPSSDLDLAARRVMWGKFSNAGQTCVAPDYVLVPRSGQDAFIAALKKNYEQFWPETKTGEVPKDASRMIHAGAYKRVSGLLAASKGTVVAGGQTKESEMYIAPTIIKDVKWDDSLMSEELFGPLLPIVPIDSVEEGIAYVNANDHPLALYVFSQDDAYKQKVFDNTTSGSCAANETLLIAGVTGLPFGGIGPSGSGGYHTGKWGFDMFTHFRATIDTPGWIDKLLSFRFPPYTDKKAAMLQSRLGVKLPARPQAPPAITAAAKGGLSKWFLFALAFAVVGALTKTKTGLKPLLMWRK</sequence>
<evidence type="ECO:0000256" key="2">
    <source>
        <dbReference type="ARBA" id="ARBA00023002"/>
    </source>
</evidence>
<keyword evidence="2 3" id="KW-0560">Oxidoreductase</keyword>
<feature type="domain" description="Aldehyde dehydrogenase" evidence="4">
    <location>
        <begin position="9"/>
        <end position="185"/>
    </location>
</feature>
<dbReference type="GO" id="GO:0005737">
    <property type="term" value="C:cytoplasm"/>
    <property type="evidence" value="ECO:0007669"/>
    <property type="project" value="TreeGrafter"/>
</dbReference>
<evidence type="ECO:0000256" key="1">
    <source>
        <dbReference type="ARBA" id="ARBA00009986"/>
    </source>
</evidence>
<name>A0AAD2GZD9_9AGAR</name>
<evidence type="ECO:0000313" key="6">
    <source>
        <dbReference type="Proteomes" id="UP001295794"/>
    </source>
</evidence>
<dbReference type="GO" id="GO:0004029">
    <property type="term" value="F:aldehyde dehydrogenase (NAD+) activity"/>
    <property type="evidence" value="ECO:0007669"/>
    <property type="project" value="TreeGrafter"/>
</dbReference>
<reference evidence="5" key="1">
    <citation type="submission" date="2023-11" db="EMBL/GenBank/DDBJ databases">
        <authorList>
            <person name="De Vega J J."/>
            <person name="De Vega J J."/>
        </authorList>
    </citation>
    <scope>NUCLEOTIDE SEQUENCE</scope>
</reference>
<dbReference type="AlphaFoldDB" id="A0AAD2GZD9"/>
<protein>
    <recommendedName>
        <fullName evidence="3">Aldehyde dehydrogenase</fullName>
    </recommendedName>
</protein>
<dbReference type="PROSITE" id="PS00070">
    <property type="entry name" value="ALDEHYDE_DEHYDR_CYS"/>
    <property type="match status" value="1"/>
</dbReference>
<dbReference type="InterPro" id="IPR015590">
    <property type="entry name" value="Aldehyde_DH_dom"/>
</dbReference>
<dbReference type="Gene3D" id="3.40.309.10">
    <property type="entry name" value="Aldehyde Dehydrogenase, Chain A, domain 2"/>
    <property type="match status" value="1"/>
</dbReference>
<dbReference type="InterPro" id="IPR016163">
    <property type="entry name" value="Ald_DH_C"/>
</dbReference>
<evidence type="ECO:0000256" key="3">
    <source>
        <dbReference type="PIRNR" id="PIRNR036492"/>
    </source>
</evidence>
<dbReference type="InterPro" id="IPR012394">
    <property type="entry name" value="Aldehyde_DH_NAD(P)"/>
</dbReference>
<dbReference type="Pfam" id="PF00171">
    <property type="entry name" value="Aldedh"/>
    <property type="match status" value="2"/>
</dbReference>
<keyword evidence="6" id="KW-1185">Reference proteome</keyword>
<feature type="domain" description="Aldehyde dehydrogenase" evidence="4">
    <location>
        <begin position="208"/>
        <end position="429"/>
    </location>
</feature>